<gene>
    <name evidence="6" type="ORF">MicloDRAFT_00030510</name>
</gene>
<dbReference type="STRING" id="864069.MicloDRAFT_00030510"/>
<dbReference type="SUPFAM" id="SSF48498">
    <property type="entry name" value="Tetracyclin repressor-like, C-terminal domain"/>
    <property type="match status" value="1"/>
</dbReference>
<dbReference type="Proteomes" id="UP000003947">
    <property type="component" value="Unassembled WGS sequence"/>
</dbReference>
<dbReference type="RefSeq" id="WP_009762553.1">
    <property type="nucleotide sequence ID" value="NZ_CP141050.1"/>
</dbReference>
<name>I4YRB0_9HYPH</name>
<dbReference type="OrthoDB" id="5292901at2"/>
<keyword evidence="7" id="KW-1185">Reference proteome</keyword>
<keyword evidence="3" id="KW-0804">Transcription</keyword>
<dbReference type="EMBL" id="JH660645">
    <property type="protein sequence ID" value="EIM26502.1"/>
    <property type="molecule type" value="Genomic_DNA"/>
</dbReference>
<feature type="domain" description="HTH tetR-type" evidence="5">
    <location>
        <begin position="10"/>
        <end position="70"/>
    </location>
</feature>
<organism evidence="6 7">
    <name type="scientific">Microvirga lotononidis</name>
    <dbReference type="NCBI Taxonomy" id="864069"/>
    <lineage>
        <taxon>Bacteria</taxon>
        <taxon>Pseudomonadati</taxon>
        <taxon>Pseudomonadota</taxon>
        <taxon>Alphaproteobacteria</taxon>
        <taxon>Hyphomicrobiales</taxon>
        <taxon>Methylobacteriaceae</taxon>
        <taxon>Microvirga</taxon>
    </lineage>
</organism>
<keyword evidence="1" id="KW-0805">Transcription regulation</keyword>
<protein>
    <submittedName>
        <fullName evidence="6">Transcriptional regulator</fullName>
    </submittedName>
</protein>
<dbReference type="PATRIC" id="fig|864069.3.peg.3310"/>
<dbReference type="AlphaFoldDB" id="I4YRB0"/>
<dbReference type="Pfam" id="PF14246">
    <property type="entry name" value="TetR_C_7"/>
    <property type="match status" value="1"/>
</dbReference>
<evidence type="ECO:0000256" key="2">
    <source>
        <dbReference type="ARBA" id="ARBA00023125"/>
    </source>
</evidence>
<dbReference type="InterPro" id="IPR039536">
    <property type="entry name" value="TetR_C_Proteobacteria"/>
</dbReference>
<accession>I4YRB0</accession>
<evidence type="ECO:0000256" key="4">
    <source>
        <dbReference type="PROSITE-ProRule" id="PRU00335"/>
    </source>
</evidence>
<feature type="DNA-binding region" description="H-T-H motif" evidence="4">
    <location>
        <begin position="33"/>
        <end position="52"/>
    </location>
</feature>
<dbReference type="Gene3D" id="1.10.357.10">
    <property type="entry name" value="Tetracycline Repressor, domain 2"/>
    <property type="match status" value="1"/>
</dbReference>
<dbReference type="PRINTS" id="PR00455">
    <property type="entry name" value="HTHTETR"/>
</dbReference>
<dbReference type="InterPro" id="IPR036271">
    <property type="entry name" value="Tet_transcr_reg_TetR-rel_C_sf"/>
</dbReference>
<dbReference type="InterPro" id="IPR050109">
    <property type="entry name" value="HTH-type_TetR-like_transc_reg"/>
</dbReference>
<dbReference type="SUPFAM" id="SSF46689">
    <property type="entry name" value="Homeodomain-like"/>
    <property type="match status" value="1"/>
</dbReference>
<dbReference type="InterPro" id="IPR001647">
    <property type="entry name" value="HTH_TetR"/>
</dbReference>
<dbReference type="GO" id="GO:0003700">
    <property type="term" value="F:DNA-binding transcription factor activity"/>
    <property type="evidence" value="ECO:0007669"/>
    <property type="project" value="TreeGrafter"/>
</dbReference>
<reference evidence="6 7" key="1">
    <citation type="submission" date="2012-02" db="EMBL/GenBank/DDBJ databases">
        <title>Improved High-Quality Draft sequence of Microvirga sp. WSM3557.</title>
        <authorList>
            <consortium name="US DOE Joint Genome Institute"/>
            <person name="Lucas S."/>
            <person name="Han J."/>
            <person name="Lapidus A."/>
            <person name="Cheng J.-F."/>
            <person name="Goodwin L."/>
            <person name="Pitluck S."/>
            <person name="Peters L."/>
            <person name="Zhang X."/>
            <person name="Detter J.C."/>
            <person name="Han C."/>
            <person name="Tapia R."/>
            <person name="Land M."/>
            <person name="Hauser L."/>
            <person name="Kyrpides N."/>
            <person name="Ivanova N."/>
            <person name="Pagani I."/>
            <person name="Brau L."/>
            <person name="Yates R."/>
            <person name="O'Hara G."/>
            <person name="Rui T."/>
            <person name="Howieson J."/>
            <person name="Reeve W."/>
            <person name="Woyke T."/>
        </authorList>
    </citation>
    <scope>NUCLEOTIDE SEQUENCE [LARGE SCALE GENOMIC DNA]</scope>
    <source>
        <strain evidence="6 7">WSM3557</strain>
    </source>
</reference>
<dbReference type="HOGENOM" id="CLU_069356_27_1_5"/>
<proteinExistence type="predicted"/>
<dbReference type="PROSITE" id="PS50977">
    <property type="entry name" value="HTH_TETR_2"/>
    <property type="match status" value="1"/>
</dbReference>
<dbReference type="Gene3D" id="1.10.10.60">
    <property type="entry name" value="Homeodomain-like"/>
    <property type="match status" value="1"/>
</dbReference>
<dbReference type="PANTHER" id="PTHR30055:SF146">
    <property type="entry name" value="HTH-TYPE TRANSCRIPTIONAL DUAL REGULATOR CECR"/>
    <property type="match status" value="1"/>
</dbReference>
<dbReference type="GO" id="GO:0000976">
    <property type="term" value="F:transcription cis-regulatory region binding"/>
    <property type="evidence" value="ECO:0007669"/>
    <property type="project" value="TreeGrafter"/>
</dbReference>
<evidence type="ECO:0000259" key="5">
    <source>
        <dbReference type="PROSITE" id="PS50977"/>
    </source>
</evidence>
<evidence type="ECO:0000313" key="7">
    <source>
        <dbReference type="Proteomes" id="UP000003947"/>
    </source>
</evidence>
<dbReference type="FunFam" id="1.10.10.60:FF:000141">
    <property type="entry name" value="TetR family transcriptional regulator"/>
    <property type="match status" value="1"/>
</dbReference>
<dbReference type="InterPro" id="IPR009057">
    <property type="entry name" value="Homeodomain-like_sf"/>
</dbReference>
<dbReference type="PANTHER" id="PTHR30055">
    <property type="entry name" value="HTH-TYPE TRANSCRIPTIONAL REGULATOR RUTR"/>
    <property type="match status" value="1"/>
</dbReference>
<keyword evidence="2 4" id="KW-0238">DNA-binding</keyword>
<dbReference type="Pfam" id="PF00440">
    <property type="entry name" value="TetR_N"/>
    <property type="match status" value="1"/>
</dbReference>
<evidence type="ECO:0000256" key="1">
    <source>
        <dbReference type="ARBA" id="ARBA00023015"/>
    </source>
</evidence>
<dbReference type="eggNOG" id="COG1309">
    <property type="taxonomic scope" value="Bacteria"/>
</dbReference>
<evidence type="ECO:0000313" key="6">
    <source>
        <dbReference type="EMBL" id="EIM26502.1"/>
    </source>
</evidence>
<evidence type="ECO:0000256" key="3">
    <source>
        <dbReference type="ARBA" id="ARBA00023163"/>
    </source>
</evidence>
<sequence length="208" mass="22737">MPAAKTARPSGRREALLQAAAEVFFEQGYAATSIDAIIERAGGSKRTIYNEFGNKEGLFLAIVAANVEEALSPLAIEEIDGQDLRKTLTAFGQQLMTIYMSPALIGIYRVAVTEANRFPKLVKSFYEQGPGRATSRLAEVLDGARRRGDIRTDDCLRIAGHFVSMIRDNLHLQVVLGLRPPPSNKEMQAAVNSAVEVFLNGVRSSQDK</sequence>